<evidence type="ECO:0000256" key="1">
    <source>
        <dbReference type="SAM" id="MobiDB-lite"/>
    </source>
</evidence>
<organism evidence="2 3">
    <name type="scientific">Ramularia collo-cygni</name>
    <dbReference type="NCBI Taxonomy" id="112498"/>
    <lineage>
        <taxon>Eukaryota</taxon>
        <taxon>Fungi</taxon>
        <taxon>Dikarya</taxon>
        <taxon>Ascomycota</taxon>
        <taxon>Pezizomycotina</taxon>
        <taxon>Dothideomycetes</taxon>
        <taxon>Dothideomycetidae</taxon>
        <taxon>Mycosphaerellales</taxon>
        <taxon>Mycosphaerellaceae</taxon>
        <taxon>Ramularia</taxon>
    </lineage>
</organism>
<accession>A0A2D3V0B7</accession>
<evidence type="ECO:0000313" key="2">
    <source>
        <dbReference type="EMBL" id="CZT16966.1"/>
    </source>
</evidence>
<evidence type="ECO:0000313" key="3">
    <source>
        <dbReference type="Proteomes" id="UP000225277"/>
    </source>
</evidence>
<feature type="compositionally biased region" description="Polar residues" evidence="1">
    <location>
        <begin position="38"/>
        <end position="47"/>
    </location>
</feature>
<dbReference type="Proteomes" id="UP000225277">
    <property type="component" value="Unassembled WGS sequence"/>
</dbReference>
<name>A0A2D3V0B7_9PEZI</name>
<gene>
    <name evidence="2" type="ORF">RCC_02798</name>
</gene>
<dbReference type="AlphaFoldDB" id="A0A2D3V0B7"/>
<feature type="region of interest" description="Disordered" evidence="1">
    <location>
        <begin position="1"/>
        <end position="51"/>
    </location>
</feature>
<dbReference type="GeneID" id="35598010"/>
<reference evidence="2 3" key="1">
    <citation type="submission" date="2016-03" db="EMBL/GenBank/DDBJ databases">
        <authorList>
            <person name="Ploux O."/>
        </authorList>
    </citation>
    <scope>NUCLEOTIDE SEQUENCE [LARGE SCALE GENOMIC DNA]</scope>
    <source>
        <strain evidence="2 3">URUG2</strain>
    </source>
</reference>
<feature type="compositionally biased region" description="Basic and acidic residues" evidence="1">
    <location>
        <begin position="16"/>
        <end position="37"/>
    </location>
</feature>
<keyword evidence="3" id="KW-1185">Reference proteome</keyword>
<sequence>MRNSGPAKRSSAHAPCRHERAPRQNSEDEHLEVDGQDKASSLRSALNRSELPQRLQAWVAKAWRRAGRCGVAAA</sequence>
<protein>
    <submittedName>
        <fullName evidence="2">Uncharacterized protein</fullName>
    </submittedName>
</protein>
<dbReference type="EMBL" id="FJUY01000003">
    <property type="protein sequence ID" value="CZT16966.1"/>
    <property type="molecule type" value="Genomic_DNA"/>
</dbReference>
<proteinExistence type="predicted"/>
<dbReference type="RefSeq" id="XP_023623859.1">
    <property type="nucleotide sequence ID" value="XM_023768091.1"/>
</dbReference>